<evidence type="ECO:0000256" key="8">
    <source>
        <dbReference type="ARBA" id="ARBA00023016"/>
    </source>
</evidence>
<feature type="domain" description="Lon proteolytic" evidence="15">
    <location>
        <begin position="622"/>
        <end position="803"/>
    </location>
</feature>
<evidence type="ECO:0000256" key="12">
    <source>
        <dbReference type="PIRSR" id="PIRSR001174-2"/>
    </source>
</evidence>
<feature type="domain" description="Lon N-terminal" evidence="16">
    <location>
        <begin position="41"/>
        <end position="235"/>
    </location>
</feature>
<dbReference type="SMART" id="SM00464">
    <property type="entry name" value="LON"/>
    <property type="match status" value="1"/>
</dbReference>
<dbReference type="PIRSF" id="PIRSF001174">
    <property type="entry name" value="Lon_proteas"/>
    <property type="match status" value="1"/>
</dbReference>
<dbReference type="InterPro" id="IPR027417">
    <property type="entry name" value="P-loop_NTPase"/>
</dbReference>
<dbReference type="Gene3D" id="3.40.50.300">
    <property type="entry name" value="P-loop containing nucleotide triphosphate hydrolases"/>
    <property type="match status" value="1"/>
</dbReference>
<feature type="active site" evidence="9 11">
    <location>
        <position position="752"/>
    </location>
</feature>
<dbReference type="Gene3D" id="1.20.5.5270">
    <property type="match status" value="1"/>
</dbReference>
<dbReference type="Gene3D" id="3.30.230.10">
    <property type="match status" value="1"/>
</dbReference>
<dbReference type="InterPro" id="IPR008268">
    <property type="entry name" value="Peptidase_S16_AS"/>
</dbReference>
<keyword evidence="4 9" id="KW-0547">Nucleotide-binding</keyword>
<proteinExistence type="evidence at transcript level"/>
<keyword evidence="7 9" id="KW-0067">ATP-binding</keyword>
<evidence type="ECO:0000256" key="1">
    <source>
        <dbReference type="ARBA" id="ARBA00004496"/>
    </source>
</evidence>
<evidence type="ECO:0000256" key="11">
    <source>
        <dbReference type="PIRSR" id="PIRSR001174-1"/>
    </source>
</evidence>
<dbReference type="InterPro" id="IPR027543">
    <property type="entry name" value="Lon_bac"/>
</dbReference>
<gene>
    <name evidence="9" type="primary">lon</name>
    <name evidence="17" type="ORF">BC343_28690</name>
</gene>
<dbReference type="InterPro" id="IPR003593">
    <property type="entry name" value="AAA+_ATPase"/>
</dbReference>
<sequence length="824" mass="92030">MSFDPFDFKHTAAINEDSEFFPLMSSEDEEEMNNEQVPDILPILPLRNTVLFPGVVIPITVGRDKSIKLIRDANKGKRLIGVVAQQDVSVEDPTFSQLHSVGTIALIIKMLQMPDGNTTVILQGKKRFVLKDEVQSEPYIKATVEPFKEVKPKEDKEFKAMVSSVKDMAMNIIQLSPSIPSEAGIAIRNIESTNFLINFISSNMNADMAAKQNLLEMASLRDRVNTVLEHLTLDLQMLELKNQIQTKVRVDLDKQQRDYFLNQQLKTIQEELGGTSPDLEIENLRQRGLKKKWSAEVKAHFTKELEKLTRTNPAAADYSVQINYLELLLDLPWNEFTKDNFDLKRAQKVLDKDHFGLDKVKQRIIEYLAVLKLKHDMKAPILCLVGPPGVGKTSLGKSIAKALGRKYVRMALGGVRDEAEIRGHRKTYIGAMPGRIIQSVKKAGAANPVFILDEIDKVSNDFRGDPSSALLEVLDPEQNANFYDNYVEMDFDLSNVMFIATANSLSTIQPALLDRMEIIEVNGYTIEEKIEIAKRHLVPKQREAHGLNPKDIVLKNDIIEKVIEDYTRESGVRALEKRIGSVVRGVAKNIAMEEEYNPAVNKKDIVKILGAPVYDKDLYENNDIAGVVTGLAWTSVGGDILFIESSLSPGNGKVTLTGSLGDVMKESATIALAYLRAHAADFNINPKLFEQWDVHVHVPAGATPKDGPSAGITMLTALVSAFTQRKLRPHLAMTGEITLRGRVLPVGGIKEKILAAKRANIKQIILCKSNQKDILEIKEDYIKDLTFHYVTDMKEVINLALLNEKVSNPLDLTVKEKEAKPVVS</sequence>
<dbReference type="GO" id="GO:0016887">
    <property type="term" value="F:ATP hydrolysis activity"/>
    <property type="evidence" value="ECO:0007669"/>
    <property type="project" value="UniProtKB-UniRule"/>
</dbReference>
<dbReference type="EC" id="3.4.21.53" evidence="9 10"/>
<dbReference type="GO" id="GO:0034605">
    <property type="term" value="P:cellular response to heat"/>
    <property type="evidence" value="ECO:0007669"/>
    <property type="project" value="UniProtKB-UniRule"/>
</dbReference>
<evidence type="ECO:0000256" key="10">
    <source>
        <dbReference type="PIRNR" id="PIRNR001174"/>
    </source>
</evidence>
<keyword evidence="2 9" id="KW-0963">Cytoplasm</keyword>
<dbReference type="Gene3D" id="1.10.8.60">
    <property type="match status" value="1"/>
</dbReference>
<reference evidence="17 18" key="1">
    <citation type="submission" date="2016-07" db="EMBL/GenBank/DDBJ databases">
        <title>Genomic analysis of zinc-resistant bacterium Mucilaginibacter pedocola TBZ30.</title>
        <authorList>
            <person name="Huang J."/>
            <person name="Tang J."/>
        </authorList>
    </citation>
    <scope>NUCLEOTIDE SEQUENCE [LARGE SCALE GENOMIC DNA]</scope>
    <source>
        <strain evidence="17 18">TBZ30</strain>
    </source>
</reference>
<comment type="caution">
    <text evidence="17">The sequence shown here is derived from an EMBL/GenBank/DDBJ whole genome shotgun (WGS) entry which is preliminary data.</text>
</comment>
<dbReference type="STRING" id="1792845.BC343_28690"/>
<dbReference type="EMBL" id="MBTF01000014">
    <property type="protein sequence ID" value="OOQ59299.1"/>
    <property type="molecule type" value="Genomic_DNA"/>
</dbReference>
<dbReference type="RefSeq" id="WP_078348795.1">
    <property type="nucleotide sequence ID" value="NZ_MBTF01000014.1"/>
</dbReference>
<dbReference type="PANTHER" id="PTHR10046">
    <property type="entry name" value="ATP DEPENDENT LON PROTEASE FAMILY MEMBER"/>
    <property type="match status" value="1"/>
</dbReference>
<evidence type="ECO:0000313" key="17">
    <source>
        <dbReference type="EMBL" id="OOQ59299.1"/>
    </source>
</evidence>
<feature type="active site" evidence="9 11">
    <location>
        <position position="709"/>
    </location>
</feature>
<dbReference type="InterPro" id="IPR008269">
    <property type="entry name" value="Lon_proteolytic"/>
</dbReference>
<dbReference type="PROSITE" id="PS51786">
    <property type="entry name" value="LON_PROTEOLYTIC"/>
    <property type="match status" value="1"/>
</dbReference>
<keyword evidence="3 9" id="KW-0645">Protease</keyword>
<organism evidence="17 18">
    <name type="scientific">Mucilaginibacter pedocola</name>
    <dbReference type="NCBI Taxonomy" id="1792845"/>
    <lineage>
        <taxon>Bacteria</taxon>
        <taxon>Pseudomonadati</taxon>
        <taxon>Bacteroidota</taxon>
        <taxon>Sphingobacteriia</taxon>
        <taxon>Sphingobacteriales</taxon>
        <taxon>Sphingobacteriaceae</taxon>
        <taxon>Mucilaginibacter</taxon>
    </lineage>
</organism>
<dbReference type="Pfam" id="PF00004">
    <property type="entry name" value="AAA"/>
    <property type="match status" value="1"/>
</dbReference>
<dbReference type="NCBIfam" id="TIGR00763">
    <property type="entry name" value="lon"/>
    <property type="match status" value="1"/>
</dbReference>
<dbReference type="InterPro" id="IPR014721">
    <property type="entry name" value="Ribsml_uS5_D2-typ_fold_subgr"/>
</dbReference>
<dbReference type="Pfam" id="PF22667">
    <property type="entry name" value="Lon_lid"/>
    <property type="match status" value="1"/>
</dbReference>
<dbReference type="PROSITE" id="PS51787">
    <property type="entry name" value="LON_N"/>
    <property type="match status" value="1"/>
</dbReference>
<evidence type="ECO:0000256" key="2">
    <source>
        <dbReference type="ARBA" id="ARBA00022490"/>
    </source>
</evidence>
<dbReference type="InterPro" id="IPR027065">
    <property type="entry name" value="Lon_Prtase"/>
</dbReference>
<evidence type="ECO:0000256" key="3">
    <source>
        <dbReference type="ARBA" id="ARBA00022670"/>
    </source>
</evidence>
<comment type="induction">
    <text evidence="9">By heat shock.</text>
</comment>
<dbReference type="SUPFAM" id="SSF88697">
    <property type="entry name" value="PUA domain-like"/>
    <property type="match status" value="1"/>
</dbReference>
<keyword evidence="5 9" id="KW-0378">Hydrolase</keyword>
<dbReference type="InterPro" id="IPR004815">
    <property type="entry name" value="Lon_bac/euk-typ"/>
</dbReference>
<dbReference type="Proteomes" id="UP000189739">
    <property type="component" value="Unassembled WGS sequence"/>
</dbReference>
<protein>
    <recommendedName>
        <fullName evidence="9 10">Lon protease</fullName>
        <ecNumber evidence="9 10">3.4.21.53</ecNumber>
    </recommendedName>
    <alternativeName>
        <fullName evidence="9">ATP-dependent protease La</fullName>
    </alternativeName>
</protein>
<evidence type="ECO:0000256" key="6">
    <source>
        <dbReference type="ARBA" id="ARBA00022825"/>
    </source>
</evidence>
<dbReference type="Gene3D" id="1.20.58.1480">
    <property type="match status" value="1"/>
</dbReference>
<keyword evidence="6 9" id="KW-0720">Serine protease</keyword>
<dbReference type="PROSITE" id="PS01046">
    <property type="entry name" value="LON_SER"/>
    <property type="match status" value="1"/>
</dbReference>
<evidence type="ECO:0000256" key="13">
    <source>
        <dbReference type="PROSITE-ProRule" id="PRU01122"/>
    </source>
</evidence>
<evidence type="ECO:0000256" key="5">
    <source>
        <dbReference type="ARBA" id="ARBA00022801"/>
    </source>
</evidence>
<dbReference type="OrthoDB" id="9803599at2"/>
<keyword evidence="8 9" id="KW-0346">Stress response</keyword>
<evidence type="ECO:0000256" key="14">
    <source>
        <dbReference type="RuleBase" id="RU000591"/>
    </source>
</evidence>
<evidence type="ECO:0000259" key="15">
    <source>
        <dbReference type="PROSITE" id="PS51786"/>
    </source>
</evidence>
<accession>A0A1S9PEG2</accession>
<dbReference type="PRINTS" id="PR00830">
    <property type="entry name" value="ENDOLAPTASE"/>
</dbReference>
<evidence type="ECO:0000313" key="18">
    <source>
        <dbReference type="Proteomes" id="UP000189739"/>
    </source>
</evidence>
<name>A0A1S9PEG2_9SPHI</name>
<evidence type="ECO:0000259" key="16">
    <source>
        <dbReference type="PROSITE" id="PS51787"/>
    </source>
</evidence>
<dbReference type="GO" id="GO:0005524">
    <property type="term" value="F:ATP binding"/>
    <property type="evidence" value="ECO:0007669"/>
    <property type="project" value="UniProtKB-UniRule"/>
</dbReference>
<evidence type="ECO:0000256" key="4">
    <source>
        <dbReference type="ARBA" id="ARBA00022741"/>
    </source>
</evidence>
<dbReference type="InterPro" id="IPR046336">
    <property type="entry name" value="Lon_prtase_N_sf"/>
</dbReference>
<dbReference type="Pfam" id="PF02190">
    <property type="entry name" value="LON_substr_bdg"/>
    <property type="match status" value="1"/>
</dbReference>
<dbReference type="Gene3D" id="2.30.130.40">
    <property type="entry name" value="LON domain-like"/>
    <property type="match status" value="1"/>
</dbReference>
<dbReference type="FunFam" id="3.40.50.300:FF:000382">
    <property type="entry name" value="Lon protease homolog 2, peroxisomal"/>
    <property type="match status" value="1"/>
</dbReference>
<dbReference type="HAMAP" id="MF_01973">
    <property type="entry name" value="lon_bact"/>
    <property type="match status" value="1"/>
</dbReference>
<dbReference type="InterPro" id="IPR003959">
    <property type="entry name" value="ATPase_AAA_core"/>
</dbReference>
<comment type="subcellular location">
    <subcellularLocation>
        <location evidence="1 9 10">Cytoplasm</location>
    </subcellularLocation>
</comment>
<dbReference type="GO" id="GO:0006515">
    <property type="term" value="P:protein quality control for misfolded or incompletely synthesized proteins"/>
    <property type="evidence" value="ECO:0007669"/>
    <property type="project" value="UniProtKB-UniRule"/>
</dbReference>
<dbReference type="Pfam" id="PF05362">
    <property type="entry name" value="Lon_C"/>
    <property type="match status" value="1"/>
</dbReference>
<dbReference type="GO" id="GO:0004176">
    <property type="term" value="F:ATP-dependent peptidase activity"/>
    <property type="evidence" value="ECO:0007669"/>
    <property type="project" value="UniProtKB-UniRule"/>
</dbReference>
<dbReference type="AlphaFoldDB" id="A0A1S9PEG2"/>
<dbReference type="InterPro" id="IPR003111">
    <property type="entry name" value="Lon_prtase_N"/>
</dbReference>
<comment type="catalytic activity">
    <reaction evidence="9 10 13">
        <text>Hydrolysis of proteins in presence of ATP.</text>
        <dbReference type="EC" id="3.4.21.53"/>
    </reaction>
</comment>
<dbReference type="GO" id="GO:0005737">
    <property type="term" value="C:cytoplasm"/>
    <property type="evidence" value="ECO:0007669"/>
    <property type="project" value="UniProtKB-SubCell"/>
</dbReference>
<feature type="binding site" evidence="9 12">
    <location>
        <begin position="386"/>
        <end position="393"/>
    </location>
    <ligand>
        <name>ATP</name>
        <dbReference type="ChEBI" id="CHEBI:30616"/>
    </ligand>
</feature>
<dbReference type="SUPFAM" id="SSF52540">
    <property type="entry name" value="P-loop containing nucleoside triphosphate hydrolases"/>
    <property type="match status" value="1"/>
</dbReference>
<evidence type="ECO:0000256" key="9">
    <source>
        <dbReference type="HAMAP-Rule" id="MF_01973"/>
    </source>
</evidence>
<dbReference type="SUPFAM" id="SSF54211">
    <property type="entry name" value="Ribosomal protein S5 domain 2-like"/>
    <property type="match status" value="1"/>
</dbReference>
<keyword evidence="18" id="KW-1185">Reference proteome</keyword>
<comment type="subunit">
    <text evidence="9 10">Homohexamer. Organized in a ring with a central cavity.</text>
</comment>
<evidence type="ECO:0000256" key="7">
    <source>
        <dbReference type="ARBA" id="ARBA00022840"/>
    </source>
</evidence>
<dbReference type="GO" id="GO:0004252">
    <property type="term" value="F:serine-type endopeptidase activity"/>
    <property type="evidence" value="ECO:0007669"/>
    <property type="project" value="UniProtKB-UniRule"/>
</dbReference>
<dbReference type="InterPro" id="IPR015947">
    <property type="entry name" value="PUA-like_sf"/>
</dbReference>
<dbReference type="SMART" id="SM00382">
    <property type="entry name" value="AAA"/>
    <property type="match status" value="1"/>
</dbReference>
<dbReference type="CDD" id="cd19500">
    <property type="entry name" value="RecA-like_Lon"/>
    <property type="match status" value="1"/>
</dbReference>
<dbReference type="InterPro" id="IPR054594">
    <property type="entry name" value="Lon_lid"/>
</dbReference>
<comment type="function">
    <text evidence="9">ATP-dependent serine protease that mediates the selective degradation of mutant and abnormal proteins as well as certain short-lived regulatory proteins. Required for cellular homeostasis and for survival from DNA damage and developmental changes induced by stress. Degrades polypeptides processively to yield small peptide fragments that are 5 to 10 amino acids long. Binds to DNA in a double-stranded, site-specific manner.</text>
</comment>
<comment type="similarity">
    <text evidence="9 10 13 14">Belongs to the peptidase S16 family.</text>
</comment>
<dbReference type="GO" id="GO:0043565">
    <property type="term" value="F:sequence-specific DNA binding"/>
    <property type="evidence" value="ECO:0007669"/>
    <property type="project" value="UniProtKB-UniRule"/>
</dbReference>
<dbReference type="InterPro" id="IPR020568">
    <property type="entry name" value="Ribosomal_Su5_D2-typ_SF"/>
</dbReference>